<keyword evidence="1" id="KW-0732">Signal</keyword>
<dbReference type="AlphaFoldDB" id="A0A4P8DJR0"/>
<reference evidence="2" key="1">
    <citation type="submission" date="2018-10" db="EMBL/GenBank/DDBJ databases">
        <title>Centipede (Scolopendra subspinipes mutilans) venom toxin peptide exhibits cytotoxic and cell growth effects in a concentration-dependent manner.</title>
        <authorList>
            <person name="He X."/>
            <person name="Yoon H.J."/>
            <person name="Jin B.R."/>
        </authorList>
    </citation>
    <scope>NUCLEOTIDE SEQUENCE</scope>
</reference>
<accession>A0A4P8DJR0</accession>
<dbReference type="EMBL" id="MK014480">
    <property type="protein sequence ID" value="QCL09051.1"/>
    <property type="molecule type" value="mRNA"/>
</dbReference>
<sequence>MKSKFAVLFFTLFLLALAINNVTTICPPGCICNRQSVGHTCKPSPGSDMSARECLKSTCSYGYCSN</sequence>
<evidence type="ECO:0000313" key="2">
    <source>
        <dbReference type="EMBL" id="QCL09051.1"/>
    </source>
</evidence>
<feature type="signal peptide" evidence="1">
    <location>
        <begin position="1"/>
        <end position="18"/>
    </location>
</feature>
<proteinExistence type="evidence at transcript level"/>
<protein>
    <submittedName>
        <fullName evidence="2">Venom toxin peptide</fullName>
    </submittedName>
</protein>
<organism evidence="2">
    <name type="scientific">Scolopendra subspinipes</name>
    <name type="common">Vietnamese centipede</name>
    <dbReference type="NCBI Taxonomy" id="55038"/>
    <lineage>
        <taxon>Eukaryota</taxon>
        <taxon>Metazoa</taxon>
        <taxon>Ecdysozoa</taxon>
        <taxon>Arthropoda</taxon>
        <taxon>Myriapoda</taxon>
        <taxon>Chilopoda</taxon>
        <taxon>Pleurostigmophora</taxon>
        <taxon>Scolopendromorpha</taxon>
        <taxon>Scolopendridae</taxon>
        <taxon>Scolopendra</taxon>
    </lineage>
</organism>
<feature type="chain" id="PRO_5020966936" evidence="1">
    <location>
        <begin position="19"/>
        <end position="66"/>
    </location>
</feature>
<name>A0A4P8DJR0_SCOSU</name>
<evidence type="ECO:0000256" key="1">
    <source>
        <dbReference type="SAM" id="SignalP"/>
    </source>
</evidence>